<dbReference type="InterPro" id="IPR003870">
    <property type="entry name" value="DUF222"/>
</dbReference>
<feature type="compositionally biased region" description="Basic and acidic residues" evidence="1">
    <location>
        <begin position="35"/>
        <end position="48"/>
    </location>
</feature>
<dbReference type="SMART" id="SM00507">
    <property type="entry name" value="HNHc"/>
    <property type="match status" value="1"/>
</dbReference>
<dbReference type="AlphaFoldDB" id="A0A255GP52"/>
<keyword evidence="4" id="KW-1185">Reference proteome</keyword>
<gene>
    <name evidence="3" type="ORF">CGZ94_01500</name>
</gene>
<dbReference type="Pfam" id="PF13391">
    <property type="entry name" value="HNH_2"/>
    <property type="match status" value="1"/>
</dbReference>
<proteinExistence type="predicted"/>
<evidence type="ECO:0000313" key="3">
    <source>
        <dbReference type="EMBL" id="OYO17595.1"/>
    </source>
</evidence>
<feature type="compositionally biased region" description="Basic residues" evidence="1">
    <location>
        <begin position="362"/>
        <end position="373"/>
    </location>
</feature>
<reference evidence="3 4" key="1">
    <citation type="submission" date="2017-07" db="EMBL/GenBank/DDBJ databases">
        <title>Draft whole genome sequences of clinical Proprionibacteriaceae strains.</title>
        <authorList>
            <person name="Bernier A.-M."/>
            <person name="Bernard K."/>
            <person name="Domingo M.-C."/>
        </authorList>
    </citation>
    <scope>NUCLEOTIDE SEQUENCE [LARGE SCALE GENOMIC DNA]</scope>
    <source>
        <strain evidence="3 4">NML 030167</strain>
    </source>
</reference>
<evidence type="ECO:0000313" key="4">
    <source>
        <dbReference type="Proteomes" id="UP000215896"/>
    </source>
</evidence>
<dbReference type="Pfam" id="PF02720">
    <property type="entry name" value="DUF222"/>
    <property type="match status" value="1"/>
</dbReference>
<feature type="region of interest" description="Disordered" evidence="1">
    <location>
        <begin position="1"/>
        <end position="95"/>
    </location>
</feature>
<dbReference type="Proteomes" id="UP000215896">
    <property type="component" value="Unassembled WGS sequence"/>
</dbReference>
<organism evidence="3 4">
    <name type="scientific">Enemella evansiae</name>
    <dbReference type="NCBI Taxonomy" id="2016499"/>
    <lineage>
        <taxon>Bacteria</taxon>
        <taxon>Bacillati</taxon>
        <taxon>Actinomycetota</taxon>
        <taxon>Actinomycetes</taxon>
        <taxon>Propionibacteriales</taxon>
        <taxon>Propionibacteriaceae</taxon>
        <taxon>Enemella</taxon>
    </lineage>
</organism>
<accession>A0A255GP52</accession>
<sequence>MVAGKPRLRRQSGCGGAPRGHPDDGRTVGVAGTGRGRDLTSAGDRDPGIVEASAAGSATRQGNRRPADHGRTGPTLGSGRAARTRQPTRRGDRPDHADALLERRLEQEEQSARRNRALHLHHDGHGSTHIKGQLPAAEGEKLTALLDALVDRHRADEPPLCGSSCAGPSCGLCGGRPSRAMRRADALMEVAQAYADARHAPAHDADRARVNVTVDLDTLRRGIGCTDTTAGPMSAQQLRLLACDAEIIPIVLGGLGIPLDVGKLRRFFTGELRAALIARDGGCIFPGCDQPARRCGAHHIRPWWCGGPTSLDNGVLLCPHHHALVEPSRTRLHNENRWEVRLNPADGLPEFLPPQGLDRNRTPRRHLRHRVRQHPIGDGH</sequence>
<comment type="caution">
    <text evidence="3">The sequence shown here is derived from an EMBL/GenBank/DDBJ whole genome shotgun (WGS) entry which is preliminary data.</text>
</comment>
<evidence type="ECO:0000256" key="1">
    <source>
        <dbReference type="SAM" id="MobiDB-lite"/>
    </source>
</evidence>
<dbReference type="InterPro" id="IPR003615">
    <property type="entry name" value="HNH_nuc"/>
</dbReference>
<dbReference type="EMBL" id="NMVO01000001">
    <property type="protein sequence ID" value="OYO17595.1"/>
    <property type="molecule type" value="Genomic_DNA"/>
</dbReference>
<protein>
    <recommendedName>
        <fullName evidence="2">HNH nuclease domain-containing protein</fullName>
    </recommendedName>
</protein>
<evidence type="ECO:0000259" key="2">
    <source>
        <dbReference type="SMART" id="SM00507"/>
    </source>
</evidence>
<name>A0A255GP52_9ACTN</name>
<feature type="compositionally biased region" description="Basic residues" evidence="1">
    <location>
        <begin position="1"/>
        <end position="10"/>
    </location>
</feature>
<feature type="domain" description="HNH nuclease" evidence="2">
    <location>
        <begin position="271"/>
        <end position="323"/>
    </location>
</feature>
<feature type="region of interest" description="Disordered" evidence="1">
    <location>
        <begin position="349"/>
        <end position="380"/>
    </location>
</feature>
<dbReference type="CDD" id="cd00085">
    <property type="entry name" value="HNHc"/>
    <property type="match status" value="1"/>
</dbReference>